<dbReference type="Gene3D" id="3.40.50.150">
    <property type="entry name" value="Vaccinia Virus protein VP39"/>
    <property type="match status" value="1"/>
</dbReference>
<evidence type="ECO:0000313" key="8">
    <source>
        <dbReference type="EMBL" id="GLS83071.1"/>
    </source>
</evidence>
<dbReference type="GO" id="GO:0032259">
    <property type="term" value="P:methylation"/>
    <property type="evidence" value="ECO:0007669"/>
    <property type="project" value="UniProtKB-KW"/>
</dbReference>
<dbReference type="GO" id="GO:0005737">
    <property type="term" value="C:cytoplasm"/>
    <property type="evidence" value="ECO:0007669"/>
    <property type="project" value="UniProtKB-SubCell"/>
</dbReference>
<dbReference type="PRINTS" id="PR00507">
    <property type="entry name" value="N12N6MTFRASE"/>
</dbReference>
<keyword evidence="5 6" id="KW-0819">tRNA processing</keyword>
<dbReference type="RefSeq" id="WP_095497360.1">
    <property type="nucleotide sequence ID" value="NZ_BSPO01000002.1"/>
</dbReference>
<comment type="catalytic activity">
    <reaction evidence="6">
        <text>adenosine(37) in tRNA1(Val) + S-adenosyl-L-methionine = N(6)-methyladenosine(37) in tRNA1(Val) + S-adenosyl-L-homocysteine + H(+)</text>
        <dbReference type="Rhea" id="RHEA:43160"/>
        <dbReference type="Rhea" id="RHEA-COMP:10369"/>
        <dbReference type="Rhea" id="RHEA-COMP:10370"/>
        <dbReference type="ChEBI" id="CHEBI:15378"/>
        <dbReference type="ChEBI" id="CHEBI:57856"/>
        <dbReference type="ChEBI" id="CHEBI:59789"/>
        <dbReference type="ChEBI" id="CHEBI:74411"/>
        <dbReference type="ChEBI" id="CHEBI:74449"/>
        <dbReference type="EC" id="2.1.1.223"/>
    </reaction>
</comment>
<dbReference type="GO" id="GO:0016430">
    <property type="term" value="F:tRNA (adenine-N6)-methyltransferase activity"/>
    <property type="evidence" value="ECO:0007669"/>
    <property type="project" value="UniProtKB-UniRule"/>
</dbReference>
<dbReference type="Proteomes" id="UP001157439">
    <property type="component" value="Unassembled WGS sequence"/>
</dbReference>
<accession>A0AA37TR06</accession>
<dbReference type="GO" id="GO:0008033">
    <property type="term" value="P:tRNA processing"/>
    <property type="evidence" value="ECO:0007669"/>
    <property type="project" value="UniProtKB-UniRule"/>
</dbReference>
<evidence type="ECO:0000256" key="1">
    <source>
        <dbReference type="ARBA" id="ARBA00022490"/>
    </source>
</evidence>
<protein>
    <recommendedName>
        <fullName evidence="6">tRNA1(Val) (adenine(37)-N6)-methyltransferase</fullName>
        <ecNumber evidence="6">2.1.1.223</ecNumber>
    </recommendedName>
    <alternativeName>
        <fullName evidence="6">tRNA m6A37 methyltransferase</fullName>
    </alternativeName>
</protein>
<evidence type="ECO:0000256" key="6">
    <source>
        <dbReference type="HAMAP-Rule" id="MF_01872"/>
    </source>
</evidence>
<dbReference type="AlphaFoldDB" id="A0AA37TR06"/>
<dbReference type="HAMAP" id="MF_01872">
    <property type="entry name" value="tRNA_methyltr_YfiC"/>
    <property type="match status" value="1"/>
</dbReference>
<evidence type="ECO:0000256" key="3">
    <source>
        <dbReference type="ARBA" id="ARBA00022679"/>
    </source>
</evidence>
<dbReference type="CDD" id="cd02440">
    <property type="entry name" value="AdoMet_MTases"/>
    <property type="match status" value="1"/>
</dbReference>
<dbReference type="InterPro" id="IPR029063">
    <property type="entry name" value="SAM-dependent_MTases_sf"/>
</dbReference>
<dbReference type="InterPro" id="IPR007848">
    <property type="entry name" value="Small_mtfrase_dom"/>
</dbReference>
<dbReference type="PROSITE" id="PS00092">
    <property type="entry name" value="N6_MTASE"/>
    <property type="match status" value="1"/>
</dbReference>
<proteinExistence type="inferred from homology"/>
<evidence type="ECO:0000259" key="7">
    <source>
        <dbReference type="Pfam" id="PF05175"/>
    </source>
</evidence>
<dbReference type="SUPFAM" id="SSF53335">
    <property type="entry name" value="S-adenosyl-L-methionine-dependent methyltransferases"/>
    <property type="match status" value="1"/>
</dbReference>
<sequence>MGFQFKQFTIDDKGCGMPVSTDGVLLGAWADVSQAQRVLDLGCGSGLLSLMCAQRSNAEIQAIDIDQGAINATTANISASPWPERVQCQLISAQSLAATHQSFDHIICNPPYFQSGLKSQQSARATARHSDSLPFAELAKAISQLLAQTGKVSVIVPTDAQPHLTKHFSTVGLQLTAQVAVSSVTTKNPQRQLLQFMHKASSALTQPLKSELTITDPSGNYTLDFIKLTKSFYLKL</sequence>
<dbReference type="PANTHER" id="PTHR47739:SF1">
    <property type="entry name" value="TRNA1(VAL) (ADENINE(37)-N6)-METHYLTRANSFERASE"/>
    <property type="match status" value="1"/>
</dbReference>
<dbReference type="EC" id="2.1.1.223" evidence="6"/>
<organism evidence="8 9">
    <name type="scientific">Paraferrimonas haliotis</name>
    <dbReference type="NCBI Taxonomy" id="2013866"/>
    <lineage>
        <taxon>Bacteria</taxon>
        <taxon>Pseudomonadati</taxon>
        <taxon>Pseudomonadota</taxon>
        <taxon>Gammaproteobacteria</taxon>
        <taxon>Alteromonadales</taxon>
        <taxon>Ferrimonadaceae</taxon>
        <taxon>Paraferrimonas</taxon>
    </lineage>
</organism>
<comment type="subcellular location">
    <subcellularLocation>
        <location evidence="6">Cytoplasm</location>
    </subcellularLocation>
</comment>
<comment type="similarity">
    <text evidence="6">Belongs to the methyltransferase superfamily. tRNA (adenine-N(6)-)-methyltransferase family.</text>
</comment>
<evidence type="ECO:0000256" key="4">
    <source>
        <dbReference type="ARBA" id="ARBA00022691"/>
    </source>
</evidence>
<keyword evidence="1 6" id="KW-0963">Cytoplasm</keyword>
<dbReference type="Pfam" id="PF05175">
    <property type="entry name" value="MTS"/>
    <property type="match status" value="1"/>
</dbReference>
<comment type="caution">
    <text evidence="8">The sequence shown here is derived from an EMBL/GenBank/DDBJ whole genome shotgun (WGS) entry which is preliminary data.</text>
</comment>
<gene>
    <name evidence="8" type="ORF">GCM10007894_10480</name>
</gene>
<evidence type="ECO:0000256" key="5">
    <source>
        <dbReference type="ARBA" id="ARBA00022694"/>
    </source>
</evidence>
<evidence type="ECO:0000256" key="2">
    <source>
        <dbReference type="ARBA" id="ARBA00022603"/>
    </source>
</evidence>
<dbReference type="GO" id="GO:0003676">
    <property type="term" value="F:nucleic acid binding"/>
    <property type="evidence" value="ECO:0007669"/>
    <property type="project" value="InterPro"/>
</dbReference>
<dbReference type="PANTHER" id="PTHR47739">
    <property type="entry name" value="TRNA1(VAL) (ADENINE(37)-N6)-METHYLTRANSFERASE"/>
    <property type="match status" value="1"/>
</dbReference>
<keyword evidence="2 6" id="KW-0489">Methyltransferase</keyword>
<dbReference type="EMBL" id="BSPO01000002">
    <property type="protein sequence ID" value="GLS83071.1"/>
    <property type="molecule type" value="Genomic_DNA"/>
</dbReference>
<name>A0AA37TR06_9GAMM</name>
<keyword evidence="3 6" id="KW-0808">Transferase</keyword>
<dbReference type="InterPro" id="IPR022882">
    <property type="entry name" value="tRNA_adenine-N6_MeTrfase"/>
</dbReference>
<dbReference type="InterPro" id="IPR002052">
    <property type="entry name" value="DNA_methylase_N6_adenine_CS"/>
</dbReference>
<comment type="function">
    <text evidence="6">Specifically methylates the adenine in position 37 of tRNA(1)(Val) (anticodon cmo5UAC).</text>
</comment>
<feature type="domain" description="Methyltransferase small" evidence="7">
    <location>
        <begin position="33"/>
        <end position="121"/>
    </location>
</feature>
<reference evidence="8 9" key="1">
    <citation type="journal article" date="2014" name="Int. J. Syst. Evol. Microbiol.">
        <title>Complete genome sequence of Corynebacterium casei LMG S-19264T (=DSM 44701T), isolated from a smear-ripened cheese.</title>
        <authorList>
            <consortium name="US DOE Joint Genome Institute (JGI-PGF)"/>
            <person name="Walter F."/>
            <person name="Albersmeier A."/>
            <person name="Kalinowski J."/>
            <person name="Ruckert C."/>
        </authorList>
    </citation>
    <scope>NUCLEOTIDE SEQUENCE [LARGE SCALE GENOMIC DNA]</scope>
    <source>
        <strain evidence="8 9">NBRC 112785</strain>
    </source>
</reference>
<dbReference type="InterPro" id="IPR050210">
    <property type="entry name" value="tRNA_Adenine-N(6)_MTase"/>
</dbReference>
<keyword evidence="4 6" id="KW-0949">S-adenosyl-L-methionine</keyword>
<keyword evidence="9" id="KW-1185">Reference proteome</keyword>
<evidence type="ECO:0000313" key="9">
    <source>
        <dbReference type="Proteomes" id="UP001157439"/>
    </source>
</evidence>